<dbReference type="EMBL" id="DRZX01000130">
    <property type="protein sequence ID" value="HHS48750.1"/>
    <property type="molecule type" value="Genomic_DNA"/>
</dbReference>
<gene>
    <name evidence="2" type="ORF">ENM99_02680</name>
</gene>
<dbReference type="InterPro" id="IPR003731">
    <property type="entry name" value="Di-Nase_FeMo-co_biosynth"/>
</dbReference>
<dbReference type="InterPro" id="IPR036105">
    <property type="entry name" value="DiNase_FeMo-co_biosyn_sf"/>
</dbReference>
<accession>A0A7C6E8A2</accession>
<name>A0A7C6E8A2_DESAE</name>
<dbReference type="SUPFAM" id="SSF53146">
    <property type="entry name" value="Nitrogenase accessory factor-like"/>
    <property type="match status" value="1"/>
</dbReference>
<protein>
    <recommendedName>
        <fullName evidence="1">Dinitrogenase iron-molybdenum cofactor biosynthesis domain-containing protein</fullName>
    </recommendedName>
</protein>
<dbReference type="Pfam" id="PF02579">
    <property type="entry name" value="Nitro_FeMo-Co"/>
    <property type="match status" value="1"/>
</dbReference>
<comment type="caution">
    <text evidence="2">The sequence shown here is derived from an EMBL/GenBank/DDBJ whole genome shotgun (WGS) entry which is preliminary data.</text>
</comment>
<dbReference type="Proteomes" id="UP000886400">
    <property type="component" value="Unassembled WGS sequence"/>
</dbReference>
<evidence type="ECO:0000259" key="1">
    <source>
        <dbReference type="Pfam" id="PF02579"/>
    </source>
</evidence>
<sequence>MKIAIPVKDENLEIHPRTGKAPYFAIFNDSTFSHLVKNMVEEHEHESEEDPSINHVEFHRKQVQALGDIDAVLVVLIGKHIKKAFEEKNIQVIEFPQNNFKNAKELLQAYLDSKNN</sequence>
<proteinExistence type="predicted"/>
<dbReference type="Gene3D" id="3.30.420.130">
    <property type="entry name" value="Dinitrogenase iron-molybdenum cofactor biosynthesis domain"/>
    <property type="match status" value="1"/>
</dbReference>
<organism evidence="2">
    <name type="scientific">Desulfurella acetivorans</name>
    <dbReference type="NCBI Taxonomy" id="33002"/>
    <lineage>
        <taxon>Bacteria</taxon>
        <taxon>Pseudomonadati</taxon>
        <taxon>Campylobacterota</taxon>
        <taxon>Desulfurellia</taxon>
        <taxon>Desulfurellales</taxon>
        <taxon>Desulfurellaceae</taxon>
        <taxon>Desulfurella</taxon>
    </lineage>
</organism>
<reference evidence="2" key="1">
    <citation type="journal article" date="2020" name="mSystems">
        <title>Genome- and Community-Level Interaction Insights into Carbon Utilization and Element Cycling Functions of Hydrothermarchaeota in Hydrothermal Sediment.</title>
        <authorList>
            <person name="Zhou Z."/>
            <person name="Liu Y."/>
            <person name="Xu W."/>
            <person name="Pan J."/>
            <person name="Luo Z.H."/>
            <person name="Li M."/>
        </authorList>
    </citation>
    <scope>NUCLEOTIDE SEQUENCE [LARGE SCALE GENOMIC DNA]</scope>
    <source>
        <strain evidence="2">SpSt-1135</strain>
    </source>
</reference>
<feature type="domain" description="Dinitrogenase iron-molybdenum cofactor biosynthesis" evidence="1">
    <location>
        <begin position="13"/>
        <end position="103"/>
    </location>
</feature>
<dbReference type="AlphaFoldDB" id="A0A7C6E8A2"/>
<evidence type="ECO:0000313" key="2">
    <source>
        <dbReference type="EMBL" id="HHS48750.1"/>
    </source>
</evidence>